<dbReference type="InterPro" id="IPR036789">
    <property type="entry name" value="Ribosomal_uL6-like_a/b-dom_sf"/>
</dbReference>
<proteinExistence type="inferred from homology"/>
<keyword evidence="4 5" id="KW-0687">Ribonucleoprotein</keyword>
<organism evidence="7 8">
    <name type="scientific">Candidatus Naiadarchaeum limnaeum</name>
    <dbReference type="NCBI Taxonomy" id="2756139"/>
    <lineage>
        <taxon>Archaea</taxon>
        <taxon>Candidatus Undinarchaeota</taxon>
        <taxon>Candidatus Undinarchaeia</taxon>
        <taxon>Candidatus Naiadarchaeales</taxon>
        <taxon>Candidatus Naiadarchaeaceae</taxon>
        <taxon>Candidatus Naiadarchaeum</taxon>
    </lineage>
</organism>
<evidence type="ECO:0000313" key="7">
    <source>
        <dbReference type="EMBL" id="HIK00497.1"/>
    </source>
</evidence>
<evidence type="ECO:0000259" key="6">
    <source>
        <dbReference type="Pfam" id="PF00347"/>
    </source>
</evidence>
<protein>
    <recommendedName>
        <fullName evidence="5">Large ribosomal subunit protein uL6</fullName>
    </recommendedName>
</protein>
<feature type="domain" description="Large ribosomal subunit protein uL6 alpha-beta" evidence="6">
    <location>
        <begin position="103"/>
        <end position="177"/>
    </location>
</feature>
<sequence length="184" mass="20433">MAAQAKTKRHEEIVEEIAIPENVQVSLSGAIVSVKGQKGELKREFAYPGVSTEKTNNKIVLKTSEVTKKKRAVIGSFVAHLNNMFKGVTTGFKYKLKIVYSHFPMTTKIVGNHVEISNYLGEKSPRRAKIFGNVKVTAGKEEITVEGTNVEEVGQTAANIEQKTRVRHRDSRVFQDGIYLVGTE</sequence>
<dbReference type="GO" id="GO:0002181">
    <property type="term" value="P:cytoplasmic translation"/>
    <property type="evidence" value="ECO:0007669"/>
    <property type="project" value="TreeGrafter"/>
</dbReference>
<dbReference type="EMBL" id="DVAB01000024">
    <property type="protein sequence ID" value="HIK00497.1"/>
    <property type="molecule type" value="Genomic_DNA"/>
</dbReference>
<dbReference type="GO" id="GO:0019843">
    <property type="term" value="F:rRNA binding"/>
    <property type="evidence" value="ECO:0007669"/>
    <property type="project" value="UniProtKB-UniRule"/>
</dbReference>
<dbReference type="SUPFAM" id="SSF56053">
    <property type="entry name" value="Ribosomal protein L6"/>
    <property type="match status" value="2"/>
</dbReference>
<dbReference type="GO" id="GO:0003735">
    <property type="term" value="F:structural constituent of ribosome"/>
    <property type="evidence" value="ECO:0007669"/>
    <property type="project" value="UniProtKB-UniRule"/>
</dbReference>
<gene>
    <name evidence="5" type="primary">rpl6</name>
    <name evidence="7" type="ORF">H1016_03085</name>
</gene>
<evidence type="ECO:0000256" key="2">
    <source>
        <dbReference type="ARBA" id="ARBA00022884"/>
    </source>
</evidence>
<dbReference type="PANTHER" id="PTHR11655">
    <property type="entry name" value="60S/50S RIBOSOMAL PROTEIN L6/L9"/>
    <property type="match status" value="1"/>
</dbReference>
<keyword evidence="2 5" id="KW-0694">RNA-binding</keyword>
<dbReference type="NCBIfam" id="NF004037">
    <property type="entry name" value="PRK05518.1"/>
    <property type="match status" value="1"/>
</dbReference>
<evidence type="ECO:0000313" key="8">
    <source>
        <dbReference type="Proteomes" id="UP000646946"/>
    </source>
</evidence>
<feature type="domain" description="Large ribosomal subunit protein uL6 alpha-beta" evidence="6">
    <location>
        <begin position="19"/>
        <end position="91"/>
    </location>
</feature>
<dbReference type="InterPro" id="IPR000702">
    <property type="entry name" value="Ribosomal_uL6-like"/>
</dbReference>
<dbReference type="AlphaFoldDB" id="A0A832US08"/>
<comment type="subunit">
    <text evidence="5">Part of the 50S ribosomal subunit.</text>
</comment>
<evidence type="ECO:0000256" key="1">
    <source>
        <dbReference type="ARBA" id="ARBA00022730"/>
    </source>
</evidence>
<accession>A0A832US08</accession>
<dbReference type="InterPro" id="IPR020040">
    <property type="entry name" value="Ribosomal_uL6_a/b-dom"/>
</dbReference>
<dbReference type="NCBIfam" id="TIGR03653">
    <property type="entry name" value="uL6_arch"/>
    <property type="match status" value="1"/>
</dbReference>
<keyword evidence="1 5" id="KW-0699">rRNA-binding</keyword>
<dbReference type="InterPro" id="IPR019907">
    <property type="entry name" value="Ribosomal_uL6_arc"/>
</dbReference>
<keyword evidence="3 5" id="KW-0689">Ribosomal protein</keyword>
<evidence type="ECO:0000256" key="5">
    <source>
        <dbReference type="HAMAP-Rule" id="MF_01365"/>
    </source>
</evidence>
<dbReference type="PANTHER" id="PTHR11655:SF16">
    <property type="entry name" value="60S RIBOSOMAL PROTEIN L9"/>
    <property type="match status" value="1"/>
</dbReference>
<comment type="function">
    <text evidence="5">This protein binds to the 23S rRNA, and is important in its secondary structure. It is located near the subunit interface in the base of the L7/L12 stalk, and near the tRNA binding site of the peptidyltransferase center.</text>
</comment>
<name>A0A832US08_9ARCH</name>
<reference evidence="7 8" key="1">
    <citation type="journal article" name="Nat. Commun.">
        <title>Undinarchaeota illuminate DPANN phylogeny and the impact of gene transfer on archaeal evolution.</title>
        <authorList>
            <person name="Dombrowski N."/>
            <person name="Williams T.A."/>
            <person name="Sun J."/>
            <person name="Woodcroft B.J."/>
            <person name="Lee J.H."/>
            <person name="Minh B.Q."/>
            <person name="Rinke C."/>
            <person name="Spang A."/>
        </authorList>
    </citation>
    <scope>NUCLEOTIDE SEQUENCE [LARGE SCALE GENOMIC DNA]</scope>
    <source>
        <strain evidence="7">MAG_bin1129</strain>
    </source>
</reference>
<dbReference type="Gene3D" id="3.90.930.12">
    <property type="entry name" value="Ribosomal protein L6, alpha-beta domain"/>
    <property type="match status" value="2"/>
</dbReference>
<evidence type="ECO:0000256" key="4">
    <source>
        <dbReference type="ARBA" id="ARBA00023274"/>
    </source>
</evidence>
<comment type="caution">
    <text evidence="7">The sequence shown here is derived from an EMBL/GenBank/DDBJ whole genome shotgun (WGS) entry which is preliminary data.</text>
</comment>
<evidence type="ECO:0000256" key="3">
    <source>
        <dbReference type="ARBA" id="ARBA00022980"/>
    </source>
</evidence>
<dbReference type="HAMAP" id="MF_01365_A">
    <property type="entry name" value="Ribosomal_uL6_A"/>
    <property type="match status" value="1"/>
</dbReference>
<dbReference type="Proteomes" id="UP000646946">
    <property type="component" value="Unassembled WGS sequence"/>
</dbReference>
<dbReference type="FunFam" id="3.90.930.12:FF:000008">
    <property type="entry name" value="50S ribosomal protein L6"/>
    <property type="match status" value="1"/>
</dbReference>
<dbReference type="GO" id="GO:0022625">
    <property type="term" value="C:cytosolic large ribosomal subunit"/>
    <property type="evidence" value="ECO:0007669"/>
    <property type="project" value="UniProtKB-UniRule"/>
</dbReference>
<keyword evidence="8" id="KW-1185">Reference proteome</keyword>
<comment type="similarity">
    <text evidence="5">Belongs to the universal ribosomal protein uL6 family.</text>
</comment>
<dbReference type="PIRSF" id="PIRSF002162">
    <property type="entry name" value="Ribosomal_L6"/>
    <property type="match status" value="1"/>
</dbReference>
<dbReference type="Pfam" id="PF00347">
    <property type="entry name" value="Ribosomal_L6"/>
    <property type="match status" value="2"/>
</dbReference>